<evidence type="ECO:0000313" key="7">
    <source>
        <dbReference type="EMBL" id="KAH3873326.1"/>
    </source>
</evidence>
<comment type="caution">
    <text evidence="7">The sequence shown here is derived from an EMBL/GenBank/DDBJ whole genome shotgun (WGS) entry which is preliminary data.</text>
</comment>
<feature type="transmembrane region" description="Helical" evidence="5">
    <location>
        <begin position="200"/>
        <end position="219"/>
    </location>
</feature>
<dbReference type="GO" id="GO:0016020">
    <property type="term" value="C:membrane"/>
    <property type="evidence" value="ECO:0007669"/>
    <property type="project" value="UniProtKB-SubCell"/>
</dbReference>
<dbReference type="InterPro" id="IPR000276">
    <property type="entry name" value="GPCR_Rhodpsn"/>
</dbReference>
<dbReference type="EMBL" id="JAIWYP010000002">
    <property type="protein sequence ID" value="KAH3873326.1"/>
    <property type="molecule type" value="Genomic_DNA"/>
</dbReference>
<feature type="domain" description="G-protein coupled receptors family 1 profile" evidence="6">
    <location>
        <begin position="35"/>
        <end position="305"/>
    </location>
</feature>
<gene>
    <name evidence="7" type="ORF">DPMN_036559</name>
</gene>
<dbReference type="PRINTS" id="PR00237">
    <property type="entry name" value="GPCRRHODOPSN"/>
</dbReference>
<dbReference type="PANTHER" id="PTHR46641:SF25">
    <property type="entry name" value="CNMAMIDE RECEPTOR-RELATED"/>
    <property type="match status" value="1"/>
</dbReference>
<dbReference type="AlphaFoldDB" id="A0A9D4MDS7"/>
<feature type="transmembrane region" description="Helical" evidence="5">
    <location>
        <begin position="136"/>
        <end position="159"/>
    </location>
</feature>
<feature type="transmembrane region" description="Helical" evidence="5">
    <location>
        <begin position="286"/>
        <end position="308"/>
    </location>
</feature>
<sequence>MSDQYNYFRSPEALRVGILLWQIFPPILIVFGTIGNVLSIIILSKNKFKNSTSTVFLLGLAAVDLSMLYVGLLRQWLKYTFDFDIRHVSALFCKVHWWLMYVMSDCTVWILNAITIERLIATMCPHKSKRICSKKFAICSVVAILATSLLINCNLLYGFGNVEISDGNRTTILLCVPINDKYANFFGTVWTWIDLCKFSLIPFGIMATGNICIGFKLFLSKKKVYPTAVAGDRMVRKGIASNMTILLVLLNFVFIFCTLPVCVYFIGEPYWIPKDLPREIQLQDPWWALVNIMLYANSTTNFILYCLTGSRFRDEVRRVFRRRAQAVTSTASRDM</sequence>
<keyword evidence="8" id="KW-1185">Reference proteome</keyword>
<evidence type="ECO:0000259" key="6">
    <source>
        <dbReference type="PROSITE" id="PS50262"/>
    </source>
</evidence>
<evidence type="ECO:0000256" key="1">
    <source>
        <dbReference type="ARBA" id="ARBA00004370"/>
    </source>
</evidence>
<evidence type="ECO:0000256" key="3">
    <source>
        <dbReference type="ARBA" id="ARBA00022989"/>
    </source>
</evidence>
<name>A0A9D4MDS7_DREPO</name>
<dbReference type="PANTHER" id="PTHR46641">
    <property type="entry name" value="FMRFAMIDE RECEPTOR-RELATED"/>
    <property type="match status" value="1"/>
</dbReference>
<dbReference type="Proteomes" id="UP000828390">
    <property type="component" value="Unassembled WGS sequence"/>
</dbReference>
<reference evidence="7" key="2">
    <citation type="submission" date="2020-11" db="EMBL/GenBank/DDBJ databases">
        <authorList>
            <person name="McCartney M.A."/>
            <person name="Auch B."/>
            <person name="Kono T."/>
            <person name="Mallez S."/>
            <person name="Becker A."/>
            <person name="Gohl D.M."/>
            <person name="Silverstein K.A.T."/>
            <person name="Koren S."/>
            <person name="Bechman K.B."/>
            <person name="Herman A."/>
            <person name="Abrahante J.E."/>
            <person name="Garbe J."/>
        </authorList>
    </citation>
    <scope>NUCLEOTIDE SEQUENCE</scope>
    <source>
        <strain evidence="7">Duluth1</strain>
        <tissue evidence="7">Whole animal</tissue>
    </source>
</reference>
<keyword evidence="3 5" id="KW-1133">Transmembrane helix</keyword>
<keyword evidence="2 5" id="KW-0812">Transmembrane</keyword>
<dbReference type="GO" id="GO:0004930">
    <property type="term" value="F:G protein-coupled receptor activity"/>
    <property type="evidence" value="ECO:0007669"/>
    <property type="project" value="InterPro"/>
</dbReference>
<keyword evidence="4 5" id="KW-0472">Membrane</keyword>
<dbReference type="SUPFAM" id="SSF81321">
    <property type="entry name" value="Family A G protein-coupled receptor-like"/>
    <property type="match status" value="1"/>
</dbReference>
<feature type="transmembrane region" description="Helical" evidence="5">
    <location>
        <begin position="20"/>
        <end position="43"/>
    </location>
</feature>
<accession>A0A9D4MDS7</accession>
<feature type="transmembrane region" description="Helical" evidence="5">
    <location>
        <begin position="239"/>
        <end position="266"/>
    </location>
</feature>
<dbReference type="Pfam" id="PF00001">
    <property type="entry name" value="7tm_1"/>
    <property type="match status" value="1"/>
</dbReference>
<dbReference type="CDD" id="cd14978">
    <property type="entry name" value="7tmA_FMRFamide_R-like"/>
    <property type="match status" value="1"/>
</dbReference>
<organism evidence="7 8">
    <name type="scientific">Dreissena polymorpha</name>
    <name type="common">Zebra mussel</name>
    <name type="synonym">Mytilus polymorpha</name>
    <dbReference type="NCBI Taxonomy" id="45954"/>
    <lineage>
        <taxon>Eukaryota</taxon>
        <taxon>Metazoa</taxon>
        <taxon>Spiralia</taxon>
        <taxon>Lophotrochozoa</taxon>
        <taxon>Mollusca</taxon>
        <taxon>Bivalvia</taxon>
        <taxon>Autobranchia</taxon>
        <taxon>Heteroconchia</taxon>
        <taxon>Euheterodonta</taxon>
        <taxon>Imparidentia</taxon>
        <taxon>Neoheterodontei</taxon>
        <taxon>Myida</taxon>
        <taxon>Dreissenoidea</taxon>
        <taxon>Dreissenidae</taxon>
        <taxon>Dreissena</taxon>
    </lineage>
</organism>
<protein>
    <recommendedName>
        <fullName evidence="6">G-protein coupled receptors family 1 profile domain-containing protein</fullName>
    </recommendedName>
</protein>
<comment type="subcellular location">
    <subcellularLocation>
        <location evidence="1">Membrane</location>
    </subcellularLocation>
</comment>
<evidence type="ECO:0000256" key="2">
    <source>
        <dbReference type="ARBA" id="ARBA00022692"/>
    </source>
</evidence>
<evidence type="ECO:0000313" key="8">
    <source>
        <dbReference type="Proteomes" id="UP000828390"/>
    </source>
</evidence>
<feature type="transmembrane region" description="Helical" evidence="5">
    <location>
        <begin position="97"/>
        <end position="116"/>
    </location>
</feature>
<dbReference type="PROSITE" id="PS50262">
    <property type="entry name" value="G_PROTEIN_RECEP_F1_2"/>
    <property type="match status" value="1"/>
</dbReference>
<dbReference type="InterPro" id="IPR017452">
    <property type="entry name" value="GPCR_Rhodpsn_7TM"/>
</dbReference>
<feature type="transmembrane region" description="Helical" evidence="5">
    <location>
        <begin position="55"/>
        <end position="77"/>
    </location>
</feature>
<dbReference type="Gene3D" id="1.20.1070.10">
    <property type="entry name" value="Rhodopsin 7-helix transmembrane proteins"/>
    <property type="match status" value="1"/>
</dbReference>
<reference evidence="7" key="1">
    <citation type="journal article" date="2019" name="bioRxiv">
        <title>The Genome of the Zebra Mussel, Dreissena polymorpha: A Resource for Invasive Species Research.</title>
        <authorList>
            <person name="McCartney M.A."/>
            <person name="Auch B."/>
            <person name="Kono T."/>
            <person name="Mallez S."/>
            <person name="Zhang Y."/>
            <person name="Obille A."/>
            <person name="Becker A."/>
            <person name="Abrahante J.E."/>
            <person name="Garbe J."/>
            <person name="Badalamenti J.P."/>
            <person name="Herman A."/>
            <person name="Mangelson H."/>
            <person name="Liachko I."/>
            <person name="Sullivan S."/>
            <person name="Sone E.D."/>
            <person name="Koren S."/>
            <person name="Silverstein K.A.T."/>
            <person name="Beckman K.B."/>
            <person name="Gohl D.M."/>
        </authorList>
    </citation>
    <scope>NUCLEOTIDE SEQUENCE</scope>
    <source>
        <strain evidence="7">Duluth1</strain>
        <tissue evidence="7">Whole animal</tissue>
    </source>
</reference>
<proteinExistence type="predicted"/>
<evidence type="ECO:0000256" key="4">
    <source>
        <dbReference type="ARBA" id="ARBA00023136"/>
    </source>
</evidence>
<evidence type="ECO:0000256" key="5">
    <source>
        <dbReference type="SAM" id="Phobius"/>
    </source>
</evidence>
<dbReference type="InterPro" id="IPR052954">
    <property type="entry name" value="GPCR-Ligand_Int"/>
</dbReference>